<evidence type="ECO:0000313" key="7">
    <source>
        <dbReference type="EMBL" id="PLX61682.1"/>
    </source>
</evidence>
<dbReference type="PANTHER" id="PTHR30093">
    <property type="entry name" value="GENERAL SECRETION PATHWAY PROTEIN G"/>
    <property type="match status" value="1"/>
</dbReference>
<proteinExistence type="predicted"/>
<name>A0A2N6CWM2_9GAMM</name>
<dbReference type="InterPro" id="IPR045584">
    <property type="entry name" value="Pilin-like"/>
</dbReference>
<evidence type="ECO:0000256" key="6">
    <source>
        <dbReference type="SAM" id="Phobius"/>
    </source>
</evidence>
<dbReference type="InterPro" id="IPR012902">
    <property type="entry name" value="N_methyl_site"/>
</dbReference>
<reference evidence="7 8" key="1">
    <citation type="submission" date="2017-11" db="EMBL/GenBank/DDBJ databases">
        <title>Genome-resolved metagenomics identifies genetic mobility, metabolic interactions, and unexpected diversity in perchlorate-reducing communities.</title>
        <authorList>
            <person name="Barnum T.P."/>
            <person name="Figueroa I.A."/>
            <person name="Carlstrom C.I."/>
            <person name="Lucas L.N."/>
            <person name="Engelbrektson A.L."/>
            <person name="Coates J.D."/>
        </authorList>
    </citation>
    <scope>NUCLEOTIDE SEQUENCE [LARGE SCALE GENOMIC DNA]</scope>
    <source>
        <strain evidence="7">BM301</strain>
    </source>
</reference>
<gene>
    <name evidence="7" type="ORF">C0630_09045</name>
</gene>
<dbReference type="Gene3D" id="3.30.700.10">
    <property type="entry name" value="Glycoprotein, Type 4 Pilin"/>
    <property type="match status" value="1"/>
</dbReference>
<protein>
    <submittedName>
        <fullName evidence="7">Pilin</fullName>
    </submittedName>
</protein>
<sequence length="169" mass="17534">MQQRERKMKQQAGFTLIELVVVILILSVLAATALPRFMDVQQDAHIAAVKGAGGGLGSAISLAHAQWVANGHTGAVDNLVGFGDGTVDMHANGWPTSTNGVNTNPDANRCVQIWNGVMQNPPPAGTAAGTVDYVASASGSICTYDYQPAGNMSITYDVSNGAVTVDSVF</sequence>
<keyword evidence="4 6" id="KW-1133">Transmembrane helix</keyword>
<dbReference type="PROSITE" id="PS00409">
    <property type="entry name" value="PROKAR_NTER_METHYL"/>
    <property type="match status" value="1"/>
</dbReference>
<feature type="transmembrane region" description="Helical" evidence="6">
    <location>
        <begin position="12"/>
        <end position="34"/>
    </location>
</feature>
<evidence type="ECO:0000256" key="2">
    <source>
        <dbReference type="ARBA" id="ARBA00022481"/>
    </source>
</evidence>
<dbReference type="Proteomes" id="UP000235015">
    <property type="component" value="Unassembled WGS sequence"/>
</dbReference>
<organism evidence="7 8">
    <name type="scientific">Sedimenticola selenatireducens</name>
    <dbReference type="NCBI Taxonomy" id="191960"/>
    <lineage>
        <taxon>Bacteria</taxon>
        <taxon>Pseudomonadati</taxon>
        <taxon>Pseudomonadota</taxon>
        <taxon>Gammaproteobacteria</taxon>
        <taxon>Chromatiales</taxon>
        <taxon>Sedimenticolaceae</taxon>
        <taxon>Sedimenticola</taxon>
    </lineage>
</organism>
<evidence type="ECO:0000256" key="1">
    <source>
        <dbReference type="ARBA" id="ARBA00004167"/>
    </source>
</evidence>
<keyword evidence="3 6" id="KW-0812">Transmembrane</keyword>
<dbReference type="SUPFAM" id="SSF54523">
    <property type="entry name" value="Pili subunits"/>
    <property type="match status" value="1"/>
</dbReference>
<dbReference type="GO" id="GO:0016020">
    <property type="term" value="C:membrane"/>
    <property type="evidence" value="ECO:0007669"/>
    <property type="project" value="UniProtKB-SubCell"/>
</dbReference>
<accession>A0A2N6CWM2</accession>
<comment type="caution">
    <text evidence="7">The sequence shown here is derived from an EMBL/GenBank/DDBJ whole genome shotgun (WGS) entry which is preliminary data.</text>
</comment>
<keyword evidence="2" id="KW-0488">Methylation</keyword>
<dbReference type="AlphaFoldDB" id="A0A2N6CWM2"/>
<dbReference type="EMBL" id="PKUN01000010">
    <property type="protein sequence ID" value="PLX61682.1"/>
    <property type="molecule type" value="Genomic_DNA"/>
</dbReference>
<comment type="subcellular location">
    <subcellularLocation>
        <location evidence="1">Membrane</location>
        <topology evidence="1">Single-pass membrane protein</topology>
    </subcellularLocation>
</comment>
<evidence type="ECO:0000313" key="8">
    <source>
        <dbReference type="Proteomes" id="UP000235015"/>
    </source>
</evidence>
<dbReference type="NCBIfam" id="TIGR02532">
    <property type="entry name" value="IV_pilin_GFxxxE"/>
    <property type="match status" value="1"/>
</dbReference>
<dbReference type="Pfam" id="PF07963">
    <property type="entry name" value="N_methyl"/>
    <property type="match status" value="1"/>
</dbReference>
<dbReference type="PANTHER" id="PTHR30093:SF44">
    <property type="entry name" value="TYPE II SECRETION SYSTEM CORE PROTEIN G"/>
    <property type="match status" value="1"/>
</dbReference>
<evidence type="ECO:0000256" key="3">
    <source>
        <dbReference type="ARBA" id="ARBA00022692"/>
    </source>
</evidence>
<evidence type="ECO:0000256" key="5">
    <source>
        <dbReference type="ARBA" id="ARBA00023136"/>
    </source>
</evidence>
<keyword evidence="5 6" id="KW-0472">Membrane</keyword>
<evidence type="ECO:0000256" key="4">
    <source>
        <dbReference type="ARBA" id="ARBA00022989"/>
    </source>
</evidence>